<sequence length="140" mass="14540">MMLGLRSTFFASSAPASISEAVPATKASAPIPSSSSPSSSSKRAESKPKKADDMYGRDFSVSNEVADMLAGRLRAGGLSVGGEPLRSSGRGKLQAKSRTPSPKQQSPPKGDVAAEDDDEKTLYSESTTSRKGLLGKFSKG</sequence>
<feature type="region of interest" description="Disordered" evidence="1">
    <location>
        <begin position="14"/>
        <end position="58"/>
    </location>
</feature>
<accession>A0A316YY78</accession>
<dbReference type="Proteomes" id="UP000245768">
    <property type="component" value="Unassembled WGS sequence"/>
</dbReference>
<evidence type="ECO:0000313" key="3">
    <source>
        <dbReference type="Proteomes" id="UP000245768"/>
    </source>
</evidence>
<proteinExistence type="predicted"/>
<dbReference type="InParanoid" id="A0A316YY78"/>
<feature type="region of interest" description="Disordered" evidence="1">
    <location>
        <begin position="76"/>
        <end position="140"/>
    </location>
</feature>
<keyword evidence="3" id="KW-1185">Reference proteome</keyword>
<dbReference type="AlphaFoldDB" id="A0A316YY78"/>
<feature type="compositionally biased region" description="Polar residues" evidence="1">
    <location>
        <begin position="96"/>
        <end position="107"/>
    </location>
</feature>
<reference evidence="2 3" key="1">
    <citation type="journal article" date="2018" name="Mol. Biol. Evol.">
        <title>Broad Genomic Sampling Reveals a Smut Pathogenic Ancestry of the Fungal Clade Ustilaginomycotina.</title>
        <authorList>
            <person name="Kijpornyongpan T."/>
            <person name="Mondo S.J."/>
            <person name="Barry K."/>
            <person name="Sandor L."/>
            <person name="Lee J."/>
            <person name="Lipzen A."/>
            <person name="Pangilinan J."/>
            <person name="LaButti K."/>
            <person name="Hainaut M."/>
            <person name="Henrissat B."/>
            <person name="Grigoriev I.V."/>
            <person name="Spatafora J.W."/>
            <person name="Aime M.C."/>
        </authorList>
    </citation>
    <scope>NUCLEOTIDE SEQUENCE [LARGE SCALE GENOMIC DNA]</scope>
    <source>
        <strain evidence="2 3">MCA 4198</strain>
    </source>
</reference>
<protein>
    <submittedName>
        <fullName evidence="2">Uncharacterized protein</fullName>
    </submittedName>
</protein>
<feature type="compositionally biased region" description="Basic and acidic residues" evidence="1">
    <location>
        <begin position="42"/>
        <end position="56"/>
    </location>
</feature>
<feature type="compositionally biased region" description="Low complexity" evidence="1">
    <location>
        <begin position="23"/>
        <end position="41"/>
    </location>
</feature>
<name>A0A316YY78_9BASI</name>
<dbReference type="RefSeq" id="XP_025381605.1">
    <property type="nucleotide sequence ID" value="XM_025520853.1"/>
</dbReference>
<evidence type="ECO:0000313" key="2">
    <source>
        <dbReference type="EMBL" id="PWN94407.1"/>
    </source>
</evidence>
<dbReference type="GeneID" id="37042769"/>
<evidence type="ECO:0000256" key="1">
    <source>
        <dbReference type="SAM" id="MobiDB-lite"/>
    </source>
</evidence>
<dbReference type="EMBL" id="KZ819634">
    <property type="protein sequence ID" value="PWN94407.1"/>
    <property type="molecule type" value="Genomic_DNA"/>
</dbReference>
<organism evidence="2 3">
    <name type="scientific">Acaromyces ingoldii</name>
    <dbReference type="NCBI Taxonomy" id="215250"/>
    <lineage>
        <taxon>Eukaryota</taxon>
        <taxon>Fungi</taxon>
        <taxon>Dikarya</taxon>
        <taxon>Basidiomycota</taxon>
        <taxon>Ustilaginomycotina</taxon>
        <taxon>Exobasidiomycetes</taxon>
        <taxon>Exobasidiales</taxon>
        <taxon>Cryptobasidiaceae</taxon>
        <taxon>Acaromyces</taxon>
    </lineage>
</organism>
<gene>
    <name evidence="2" type="ORF">FA10DRAFT_264941</name>
</gene>